<dbReference type="Pfam" id="PF02949">
    <property type="entry name" value="7tm_6"/>
    <property type="match status" value="1"/>
</dbReference>
<reference evidence="11 12" key="1">
    <citation type="submission" date="2019-08" db="EMBL/GenBank/DDBJ databases">
        <authorList>
            <person name="Alioto T."/>
            <person name="Alioto T."/>
            <person name="Gomez Garrido J."/>
        </authorList>
    </citation>
    <scope>NUCLEOTIDE SEQUENCE [LARGE SCALE GENOMIC DNA]</scope>
</reference>
<evidence type="ECO:0000256" key="2">
    <source>
        <dbReference type="ARBA" id="ARBA00022475"/>
    </source>
</evidence>
<dbReference type="OrthoDB" id="6599256at2759"/>
<evidence type="ECO:0000256" key="6">
    <source>
        <dbReference type="ARBA" id="ARBA00022989"/>
    </source>
</evidence>
<protein>
    <submittedName>
        <fullName evidence="11">Olfactory receptor, insect</fullName>
    </submittedName>
</protein>
<keyword evidence="8 11" id="KW-0675">Receptor</keyword>
<evidence type="ECO:0000256" key="10">
    <source>
        <dbReference type="SAM" id="Phobius"/>
    </source>
</evidence>
<keyword evidence="4 10" id="KW-0812">Transmembrane</keyword>
<dbReference type="PANTHER" id="PTHR21137">
    <property type="entry name" value="ODORANT RECEPTOR"/>
    <property type="match status" value="1"/>
</dbReference>
<dbReference type="GO" id="GO:0005886">
    <property type="term" value="C:plasma membrane"/>
    <property type="evidence" value="ECO:0007669"/>
    <property type="project" value="UniProtKB-SubCell"/>
</dbReference>
<evidence type="ECO:0000256" key="9">
    <source>
        <dbReference type="ARBA" id="ARBA00023224"/>
    </source>
</evidence>
<evidence type="ECO:0000313" key="11">
    <source>
        <dbReference type="EMBL" id="VVC44361.1"/>
    </source>
</evidence>
<evidence type="ECO:0000313" key="12">
    <source>
        <dbReference type="Proteomes" id="UP000325440"/>
    </source>
</evidence>
<gene>
    <name evidence="11" type="ORF">CINCED_3A015057</name>
</gene>
<comment type="subcellular location">
    <subcellularLocation>
        <location evidence="1">Cell membrane</location>
        <topology evidence="1">Multi-pass membrane protein</topology>
    </subcellularLocation>
</comment>
<feature type="transmembrane region" description="Helical" evidence="10">
    <location>
        <begin position="190"/>
        <end position="210"/>
    </location>
</feature>
<keyword evidence="12" id="KW-1185">Reference proteome</keyword>
<organism evidence="11 12">
    <name type="scientific">Cinara cedri</name>
    <dbReference type="NCBI Taxonomy" id="506608"/>
    <lineage>
        <taxon>Eukaryota</taxon>
        <taxon>Metazoa</taxon>
        <taxon>Ecdysozoa</taxon>
        <taxon>Arthropoda</taxon>
        <taxon>Hexapoda</taxon>
        <taxon>Insecta</taxon>
        <taxon>Pterygota</taxon>
        <taxon>Neoptera</taxon>
        <taxon>Paraneoptera</taxon>
        <taxon>Hemiptera</taxon>
        <taxon>Sternorrhyncha</taxon>
        <taxon>Aphidomorpha</taxon>
        <taxon>Aphidoidea</taxon>
        <taxon>Aphididae</taxon>
        <taxon>Lachninae</taxon>
        <taxon>Cinara</taxon>
    </lineage>
</organism>
<dbReference type="GO" id="GO:0005549">
    <property type="term" value="F:odorant binding"/>
    <property type="evidence" value="ECO:0007669"/>
    <property type="project" value="InterPro"/>
</dbReference>
<keyword evidence="2" id="KW-1003">Cell membrane</keyword>
<keyword evidence="9" id="KW-0807">Transducer</keyword>
<accession>A0A5E4NP60</accession>
<proteinExistence type="predicted"/>
<feature type="transmembrane region" description="Helical" evidence="10">
    <location>
        <begin position="41"/>
        <end position="65"/>
    </location>
</feature>
<keyword evidence="5" id="KW-0552">Olfaction</keyword>
<feature type="transmembrane region" description="Helical" evidence="10">
    <location>
        <begin position="125"/>
        <end position="148"/>
    </location>
</feature>
<evidence type="ECO:0000256" key="8">
    <source>
        <dbReference type="ARBA" id="ARBA00023170"/>
    </source>
</evidence>
<name>A0A5E4NP60_9HEMI</name>
<keyword evidence="6 10" id="KW-1133">Transmembrane helix</keyword>
<sequence length="269" mass="30483">MLDVSKAENYVLSPVLAKYTGLYHIINPDCPRLGGLNISHLMAAVSVAFTVTCLACCPIGFYHWANDTTQLVLQMTAFTNFLLGCYKTVTIVRHSDDIRTLLDVTRIDFVSTDRQSFRALRECRAVSSTFIVWFAAFNYCVLLAWTLLPMVVNDKHVWVKNRDGTFSSYQLNPFNMFFLVSSDTYNRWHIAFHVVELLLGLCFALSLILFDTFMVIMCFSVTSQLKLIADSYENLGHAEIYDHGSGKKNAKACSKDLKSIIKKHQKVMG</sequence>
<dbReference type="GO" id="GO:0004984">
    <property type="term" value="F:olfactory receptor activity"/>
    <property type="evidence" value="ECO:0007669"/>
    <property type="project" value="InterPro"/>
</dbReference>
<dbReference type="EMBL" id="CABPRJ010002378">
    <property type="protein sequence ID" value="VVC44361.1"/>
    <property type="molecule type" value="Genomic_DNA"/>
</dbReference>
<dbReference type="GO" id="GO:0007165">
    <property type="term" value="P:signal transduction"/>
    <property type="evidence" value="ECO:0007669"/>
    <property type="project" value="UniProtKB-KW"/>
</dbReference>
<dbReference type="InterPro" id="IPR004117">
    <property type="entry name" value="7tm6_olfct_rcpt"/>
</dbReference>
<evidence type="ECO:0000256" key="3">
    <source>
        <dbReference type="ARBA" id="ARBA00022606"/>
    </source>
</evidence>
<evidence type="ECO:0000256" key="1">
    <source>
        <dbReference type="ARBA" id="ARBA00004651"/>
    </source>
</evidence>
<evidence type="ECO:0000256" key="4">
    <source>
        <dbReference type="ARBA" id="ARBA00022692"/>
    </source>
</evidence>
<keyword evidence="7 10" id="KW-0472">Membrane</keyword>
<evidence type="ECO:0000256" key="7">
    <source>
        <dbReference type="ARBA" id="ARBA00023136"/>
    </source>
</evidence>
<dbReference type="AlphaFoldDB" id="A0A5E4NP60"/>
<keyword evidence="3" id="KW-0716">Sensory transduction</keyword>
<dbReference type="Proteomes" id="UP000325440">
    <property type="component" value="Unassembled WGS sequence"/>
</dbReference>
<evidence type="ECO:0000256" key="5">
    <source>
        <dbReference type="ARBA" id="ARBA00022725"/>
    </source>
</evidence>
<dbReference type="PANTHER" id="PTHR21137:SF35">
    <property type="entry name" value="ODORANT RECEPTOR 19A-RELATED"/>
    <property type="match status" value="1"/>
</dbReference>